<evidence type="ECO:0000313" key="7">
    <source>
        <dbReference type="Proteomes" id="UP000183567"/>
    </source>
</evidence>
<feature type="transmembrane region" description="Helical" evidence="5">
    <location>
        <begin position="193"/>
        <end position="211"/>
    </location>
</feature>
<dbReference type="EMBL" id="LVVM01000724">
    <property type="protein sequence ID" value="OJA20119.1"/>
    <property type="molecule type" value="Genomic_DNA"/>
</dbReference>
<evidence type="ECO:0000256" key="2">
    <source>
        <dbReference type="ARBA" id="ARBA00022692"/>
    </source>
</evidence>
<keyword evidence="4 5" id="KW-0472">Membrane</keyword>
<feature type="transmembrane region" description="Helical" evidence="5">
    <location>
        <begin position="95"/>
        <end position="117"/>
    </location>
</feature>
<keyword evidence="2 5" id="KW-0812">Transmembrane</keyword>
<dbReference type="Gene3D" id="1.20.1250.20">
    <property type="entry name" value="MFS general substrate transporter like domains"/>
    <property type="match status" value="1"/>
</dbReference>
<evidence type="ECO:0000256" key="4">
    <source>
        <dbReference type="ARBA" id="ARBA00023136"/>
    </source>
</evidence>
<keyword evidence="7" id="KW-1185">Reference proteome</keyword>
<feature type="transmembrane region" description="Helical" evidence="5">
    <location>
        <begin position="21"/>
        <end position="43"/>
    </location>
</feature>
<protein>
    <recommendedName>
        <fullName evidence="8">Major facilitator superfamily (MFS) profile domain-containing protein</fullName>
    </recommendedName>
</protein>
<evidence type="ECO:0000313" key="6">
    <source>
        <dbReference type="EMBL" id="OJA20119.1"/>
    </source>
</evidence>
<reference evidence="6 7" key="1">
    <citation type="submission" date="2016-03" db="EMBL/GenBank/DDBJ databases">
        <title>Comparative genomics of the ectomycorrhizal sister species Rhizopogon vinicolor and Rhizopogon vesiculosus (Basidiomycota: Boletales) reveals a divergence of the mating type B locus.</title>
        <authorList>
            <person name="Mujic A.B."/>
            <person name="Kuo A."/>
            <person name="Tritt A."/>
            <person name="Lipzen A."/>
            <person name="Chen C."/>
            <person name="Johnson J."/>
            <person name="Sharma A."/>
            <person name="Barry K."/>
            <person name="Grigoriev I.V."/>
            <person name="Spatafora J.W."/>
        </authorList>
    </citation>
    <scope>NUCLEOTIDE SEQUENCE [LARGE SCALE GENOMIC DNA]</scope>
    <source>
        <strain evidence="6 7">AM-OR11-056</strain>
    </source>
</reference>
<dbReference type="SUPFAM" id="SSF103473">
    <property type="entry name" value="MFS general substrate transporter"/>
    <property type="match status" value="1"/>
</dbReference>
<feature type="transmembrane region" description="Helical" evidence="5">
    <location>
        <begin position="55"/>
        <end position="74"/>
    </location>
</feature>
<comment type="subcellular location">
    <subcellularLocation>
        <location evidence="1">Membrane</location>
        <topology evidence="1">Multi-pass membrane protein</topology>
    </subcellularLocation>
</comment>
<keyword evidence="3 5" id="KW-1133">Transmembrane helix</keyword>
<proteinExistence type="predicted"/>
<dbReference type="GO" id="GO:0022857">
    <property type="term" value="F:transmembrane transporter activity"/>
    <property type="evidence" value="ECO:0007669"/>
    <property type="project" value="TreeGrafter"/>
</dbReference>
<comment type="caution">
    <text evidence="6">The sequence shown here is derived from an EMBL/GenBank/DDBJ whole genome shotgun (WGS) entry which is preliminary data.</text>
</comment>
<dbReference type="AlphaFoldDB" id="A0A1J8QHI4"/>
<feature type="transmembrane region" description="Helical" evidence="5">
    <location>
        <begin position="129"/>
        <end position="150"/>
    </location>
</feature>
<dbReference type="GO" id="GO:0016020">
    <property type="term" value="C:membrane"/>
    <property type="evidence" value="ECO:0007669"/>
    <property type="project" value="UniProtKB-SubCell"/>
</dbReference>
<dbReference type="PANTHER" id="PTHR23502:SF60">
    <property type="entry name" value="MAJOR FACILITATOR SUPERFAMILY (MFS) PROFILE DOMAIN-CONTAINING PROTEIN-RELATED"/>
    <property type="match status" value="1"/>
</dbReference>
<evidence type="ECO:0000256" key="3">
    <source>
        <dbReference type="ARBA" id="ARBA00022989"/>
    </source>
</evidence>
<sequence>MAKALTRPFVLFAREPIVQLLGVYQAYLYGILYLFLTTLPSIFQGVYQQSTGVAGLHYIALGIGVTGASQLNARTMDKVYVYLKSKNGGVGRPEFRLPAMFPGTVLLPIGCLITGWSSQAHTHWIVPDIGIALAGAGLILSFQSIMAYVVDTFTLHAASALAAIVCLRSMAGFVFPLFAPAMYKALGLGKGDTLLAVIAIVIGCPAPWIFWRYGERIRNSSRYAKS</sequence>
<accession>A0A1J8QHI4</accession>
<evidence type="ECO:0000256" key="5">
    <source>
        <dbReference type="SAM" id="Phobius"/>
    </source>
</evidence>
<dbReference type="PANTHER" id="PTHR23502">
    <property type="entry name" value="MAJOR FACILITATOR SUPERFAMILY"/>
    <property type="match status" value="1"/>
</dbReference>
<dbReference type="OrthoDB" id="6770063at2759"/>
<dbReference type="InterPro" id="IPR036259">
    <property type="entry name" value="MFS_trans_sf"/>
</dbReference>
<feature type="transmembrane region" description="Helical" evidence="5">
    <location>
        <begin position="157"/>
        <end position="181"/>
    </location>
</feature>
<dbReference type="STRING" id="180088.A0A1J8QHI4"/>
<name>A0A1J8QHI4_9AGAM</name>
<gene>
    <name evidence="6" type="ORF">AZE42_04090</name>
</gene>
<dbReference type="Proteomes" id="UP000183567">
    <property type="component" value="Unassembled WGS sequence"/>
</dbReference>
<evidence type="ECO:0000256" key="1">
    <source>
        <dbReference type="ARBA" id="ARBA00004141"/>
    </source>
</evidence>
<organism evidence="6 7">
    <name type="scientific">Rhizopogon vesiculosus</name>
    <dbReference type="NCBI Taxonomy" id="180088"/>
    <lineage>
        <taxon>Eukaryota</taxon>
        <taxon>Fungi</taxon>
        <taxon>Dikarya</taxon>
        <taxon>Basidiomycota</taxon>
        <taxon>Agaricomycotina</taxon>
        <taxon>Agaricomycetes</taxon>
        <taxon>Agaricomycetidae</taxon>
        <taxon>Boletales</taxon>
        <taxon>Suillineae</taxon>
        <taxon>Rhizopogonaceae</taxon>
        <taxon>Rhizopogon</taxon>
    </lineage>
</organism>
<evidence type="ECO:0008006" key="8">
    <source>
        <dbReference type="Google" id="ProtNLM"/>
    </source>
</evidence>